<protein>
    <submittedName>
        <fullName evidence="1">Uncharacterized protein</fullName>
    </submittedName>
</protein>
<dbReference type="STRING" id="649764.HMPREF0762_01083"/>
<dbReference type="AlphaFoldDB" id="D0WGX8"/>
<dbReference type="Proteomes" id="UP000006001">
    <property type="component" value="Unassembled WGS sequence"/>
</dbReference>
<dbReference type="EMBL" id="ACUX02000006">
    <property type="protein sequence ID" value="EEZ61741.1"/>
    <property type="molecule type" value="Genomic_DNA"/>
</dbReference>
<dbReference type="HOGENOM" id="CLU_3296608_0_0_11"/>
<accession>D0WGX8</accession>
<gene>
    <name evidence="1" type="ORF">HMPREF0762_01083</name>
</gene>
<comment type="caution">
    <text evidence="1">The sequence shown here is derived from an EMBL/GenBank/DDBJ whole genome shotgun (WGS) entry which is preliminary data.</text>
</comment>
<organism evidence="1 2">
    <name type="scientific">Slackia exigua (strain ATCC 700122 / DSM 15923 / CIP 105133 / JCM 11022 / KCTC 5966 / S-7)</name>
    <dbReference type="NCBI Taxonomy" id="649764"/>
    <lineage>
        <taxon>Bacteria</taxon>
        <taxon>Bacillati</taxon>
        <taxon>Actinomycetota</taxon>
        <taxon>Coriobacteriia</taxon>
        <taxon>Eggerthellales</taxon>
        <taxon>Eggerthellaceae</taxon>
        <taxon>Slackia</taxon>
    </lineage>
</organism>
<keyword evidence="2" id="KW-1185">Reference proteome</keyword>
<name>D0WGX8_SLAES</name>
<sequence length="40" mass="4313">MPRVRLSATSSAPMARQKCPAAYRPATQAALRVVPMNASR</sequence>
<proteinExistence type="predicted"/>
<evidence type="ECO:0000313" key="1">
    <source>
        <dbReference type="EMBL" id="EEZ61741.1"/>
    </source>
</evidence>
<reference evidence="1" key="1">
    <citation type="submission" date="2009-10" db="EMBL/GenBank/DDBJ databases">
        <authorList>
            <person name="Weinstock G."/>
            <person name="Sodergren E."/>
            <person name="Clifton S."/>
            <person name="Fulton L."/>
            <person name="Fulton B."/>
            <person name="Courtney L."/>
            <person name="Fronick C."/>
            <person name="Harrison M."/>
            <person name="Strong C."/>
            <person name="Farmer C."/>
            <person name="Delahaunty K."/>
            <person name="Markovic C."/>
            <person name="Hall O."/>
            <person name="Minx P."/>
            <person name="Tomlinson C."/>
            <person name="Mitreva M."/>
            <person name="Nelson J."/>
            <person name="Hou S."/>
            <person name="Wollam A."/>
            <person name="Pepin K.H."/>
            <person name="Johnson M."/>
            <person name="Bhonagiri V."/>
            <person name="Nash W.E."/>
            <person name="Warren W."/>
            <person name="Chinwalla A."/>
            <person name="Mardis E.R."/>
            <person name="Wilson R.K."/>
        </authorList>
    </citation>
    <scope>NUCLEOTIDE SEQUENCE [LARGE SCALE GENOMIC DNA]</scope>
    <source>
        <strain evidence="1">ATCC 700122</strain>
    </source>
</reference>
<evidence type="ECO:0000313" key="2">
    <source>
        <dbReference type="Proteomes" id="UP000006001"/>
    </source>
</evidence>